<dbReference type="RefSeq" id="XP_010462808.1">
    <property type="nucleotide sequence ID" value="XM_010464506.1"/>
</dbReference>
<feature type="domain" description="Helicase ATP-binding" evidence="5">
    <location>
        <begin position="30"/>
        <end position="372"/>
    </location>
</feature>
<evidence type="ECO:0000256" key="1">
    <source>
        <dbReference type="ARBA" id="ARBA00022741"/>
    </source>
</evidence>
<dbReference type="PANTHER" id="PTHR11472">
    <property type="entry name" value="DNA REPAIR DEAD HELICASE RAD3/XP-D SUBFAMILY MEMBER"/>
    <property type="match status" value="1"/>
</dbReference>
<gene>
    <name evidence="7" type="primary">LOC104743419</name>
</gene>
<evidence type="ECO:0000256" key="4">
    <source>
        <dbReference type="SAM" id="MobiDB-lite"/>
    </source>
</evidence>
<sequence>MVSSTIKSDSKDELKQTLNSKNPKNVYQIGGLQVEFPYQPYGTQLAFMSRVISTLDRAQRDGHSHALLESPTGTGKSLSLLCSVLAWQQNYKSRLLKGNLTHSKAAPEAATDPLNHGGGFIPETQPSDTPAASTKVEQAETATKKRTKIPTIYYASRTHSQITQVIREYRKTGYRVPMAVLLRLIKILKELQNELEQMSVAQPMIYQPLCEVVDGLISWIGRKKDSLTKRDFQHYFSSWTGDKALRELEESNISRECFPILLECFTKAIRTSKEAEMESDMLYLSGLSVLTLEELFSSLTYFFSRNGSHILDYQLGLQRSTKRGDSSGTWTHTFSLWCMNPSVVFKDLADISLSIILTSGTLSPMNSFSSELGMQFGTCLEAPHVIDVNLQVWAGAISIGPGNYPLNATYKTADAYEFQDALGKSLEEICAVVPGGSLVFFPSYKLMETLCTRWRETGQWSRLCLKKDLFVEPRGGAQEEFDSVLKGYYESIRGKNRFTGRNKRVKKAWTIKTETQDDSKKGAAFLAVCRGKVSEGIDFADDNARAVIIVGIPFPNLHDIQVGLKKKYNDTYKSSKNLLGGSDWYCQQAYRALNQAAGRCIRHRFDYGAIIFLDERYKEERNRTSISKWLRQSIKLYDNFEVSMEGLRSFFNSAKERVDSKMSASQDYTVEKNFSSENQSKYRRKENQIQNKSSHVEARVVDVEDRTDSNTKYPFMNKTKAFLDQKDVKPKIAEDSISVRHSTQTFIQIKEEAECYKDVIDLECGVQPETGYCEVSSVTYNDEDPETSFVKETSGMIKGISVASPCSCSMNESSSPAAIGLRSPRSPDQLLKRHISTPNFRKSPLGAESSVVANLEGNSFGDIRSSTLEAESSFNMSVNSQALKRRKFTSSPVIDLEDENSDAPNCSLVNQRLCRKFEGSKGQGIWCEQDGCVFNTICCPFCSIPNTCLGVQVMATDSSNVQFLSKILFFADHLEVTNDAASKETALKHKEPLADTNVAVDKSDMLESIERFAYSPIQQQDSGGWRTTKSKLRLPKRNLPTSKKT</sequence>
<evidence type="ECO:0000259" key="5">
    <source>
        <dbReference type="PROSITE" id="PS51193"/>
    </source>
</evidence>
<dbReference type="PROSITE" id="PS51193">
    <property type="entry name" value="HELICASE_ATP_BIND_2"/>
    <property type="match status" value="1"/>
</dbReference>
<dbReference type="GeneID" id="104743419"/>
<name>A0ABM0VXZ6_CAMSA</name>
<dbReference type="Gene3D" id="3.40.50.300">
    <property type="entry name" value="P-loop containing nucleotide triphosphate hydrolases"/>
    <property type="match status" value="2"/>
</dbReference>
<evidence type="ECO:0000313" key="7">
    <source>
        <dbReference type="RefSeq" id="XP_010462808.1"/>
    </source>
</evidence>
<feature type="region of interest" description="Disordered" evidence="4">
    <location>
        <begin position="108"/>
        <end position="141"/>
    </location>
</feature>
<feature type="region of interest" description="Disordered" evidence="4">
    <location>
        <begin position="1020"/>
        <end position="1045"/>
    </location>
</feature>
<keyword evidence="1" id="KW-0547">Nucleotide-binding</keyword>
<keyword evidence="2" id="KW-0378">Hydrolase</keyword>
<evidence type="ECO:0000313" key="6">
    <source>
        <dbReference type="Proteomes" id="UP000694864"/>
    </source>
</evidence>
<dbReference type="InterPro" id="IPR014013">
    <property type="entry name" value="Helic_SF1/SF2_ATP-bd_DinG/Rad3"/>
</dbReference>
<dbReference type="PANTHER" id="PTHR11472:SF47">
    <property type="entry name" value="FANCONI ANEMIA GROUP J PROTEIN"/>
    <property type="match status" value="1"/>
</dbReference>
<dbReference type="SMART" id="SM00491">
    <property type="entry name" value="HELICc2"/>
    <property type="match status" value="1"/>
</dbReference>
<dbReference type="InterPro" id="IPR045028">
    <property type="entry name" value="DinG/Rad3-like"/>
</dbReference>
<dbReference type="SUPFAM" id="SSF52540">
    <property type="entry name" value="P-loop containing nucleoside triphosphate hydrolases"/>
    <property type="match status" value="2"/>
</dbReference>
<dbReference type="CDD" id="cd18788">
    <property type="entry name" value="SF2_C_XPD"/>
    <property type="match status" value="1"/>
</dbReference>
<organism evidence="6 7">
    <name type="scientific">Camelina sativa</name>
    <name type="common">False flax</name>
    <name type="synonym">Myagrum sativum</name>
    <dbReference type="NCBI Taxonomy" id="90675"/>
    <lineage>
        <taxon>Eukaryota</taxon>
        <taxon>Viridiplantae</taxon>
        <taxon>Streptophyta</taxon>
        <taxon>Embryophyta</taxon>
        <taxon>Tracheophyta</taxon>
        <taxon>Spermatophyta</taxon>
        <taxon>Magnoliopsida</taxon>
        <taxon>eudicotyledons</taxon>
        <taxon>Gunneridae</taxon>
        <taxon>Pentapetalae</taxon>
        <taxon>rosids</taxon>
        <taxon>malvids</taxon>
        <taxon>Brassicales</taxon>
        <taxon>Brassicaceae</taxon>
        <taxon>Camelineae</taxon>
        <taxon>Camelina</taxon>
    </lineage>
</organism>
<dbReference type="InterPro" id="IPR006554">
    <property type="entry name" value="Helicase-like_DEXD_c2"/>
</dbReference>
<feature type="compositionally biased region" description="Polar residues" evidence="4">
    <location>
        <begin position="124"/>
        <end position="136"/>
    </location>
</feature>
<proteinExistence type="predicted"/>
<keyword evidence="6" id="KW-1185">Reference proteome</keyword>
<dbReference type="SMART" id="SM00488">
    <property type="entry name" value="DEXDc2"/>
    <property type="match status" value="1"/>
</dbReference>
<evidence type="ECO:0000256" key="2">
    <source>
        <dbReference type="ARBA" id="ARBA00022801"/>
    </source>
</evidence>
<dbReference type="InterPro" id="IPR006555">
    <property type="entry name" value="ATP-dep_Helicase_C"/>
</dbReference>
<dbReference type="InterPro" id="IPR027417">
    <property type="entry name" value="P-loop_NTPase"/>
</dbReference>
<reference evidence="7" key="2">
    <citation type="submission" date="2025-08" db="UniProtKB">
        <authorList>
            <consortium name="RefSeq"/>
        </authorList>
    </citation>
    <scope>IDENTIFICATION</scope>
    <source>
        <tissue evidence="7">Leaf</tissue>
    </source>
</reference>
<accession>A0ABM0VXZ6</accession>
<keyword evidence="3" id="KW-0067">ATP-binding</keyword>
<reference evidence="6" key="1">
    <citation type="journal article" date="2014" name="Nat. Commun.">
        <title>The emerging biofuel crop Camelina sativa retains a highly undifferentiated hexaploid genome structure.</title>
        <authorList>
            <person name="Kagale S."/>
            <person name="Koh C."/>
            <person name="Nixon J."/>
            <person name="Bollina V."/>
            <person name="Clarke W.E."/>
            <person name="Tuteja R."/>
            <person name="Spillane C."/>
            <person name="Robinson S.J."/>
            <person name="Links M.G."/>
            <person name="Clarke C."/>
            <person name="Higgins E.E."/>
            <person name="Huebert T."/>
            <person name="Sharpe A.G."/>
            <person name="Parkin I.A."/>
        </authorList>
    </citation>
    <scope>NUCLEOTIDE SEQUENCE [LARGE SCALE GENOMIC DNA]</scope>
    <source>
        <strain evidence="6">cv. DH55</strain>
    </source>
</reference>
<dbReference type="Pfam" id="PF13307">
    <property type="entry name" value="Helicase_C_2"/>
    <property type="match status" value="1"/>
</dbReference>
<protein>
    <submittedName>
        <fullName evidence="7">Fanconi anemia group J protein homolog</fullName>
    </submittedName>
</protein>
<evidence type="ECO:0000256" key="3">
    <source>
        <dbReference type="ARBA" id="ARBA00022840"/>
    </source>
</evidence>
<dbReference type="Proteomes" id="UP000694864">
    <property type="component" value="Chromosome 14"/>
</dbReference>